<accession>A0A0W8F6F9</accession>
<comment type="caution">
    <text evidence="1">The sequence shown here is derived from an EMBL/GenBank/DDBJ whole genome shotgun (WGS) entry which is preliminary data.</text>
</comment>
<proteinExistence type="predicted"/>
<name>A0A0W8F6F9_9ZZZZ</name>
<reference evidence="1" key="1">
    <citation type="journal article" date="2015" name="Proc. Natl. Acad. Sci. U.S.A.">
        <title>Networks of energetic and metabolic interactions define dynamics in microbial communities.</title>
        <authorList>
            <person name="Embree M."/>
            <person name="Liu J.K."/>
            <person name="Al-Bassam M.M."/>
            <person name="Zengler K."/>
        </authorList>
    </citation>
    <scope>NUCLEOTIDE SEQUENCE</scope>
</reference>
<dbReference type="AlphaFoldDB" id="A0A0W8F6F9"/>
<sequence length="37" mass="4410">MMRFIVLASPFPFFPICNLRRESVTAELMYYLVRGIK</sequence>
<gene>
    <name evidence="1" type="ORF">ASZ90_013848</name>
</gene>
<evidence type="ECO:0000313" key="1">
    <source>
        <dbReference type="EMBL" id="KUG16452.1"/>
    </source>
</evidence>
<protein>
    <submittedName>
        <fullName evidence="1">Uncharacterized protein</fullName>
    </submittedName>
</protein>
<dbReference type="EMBL" id="LNQE01001496">
    <property type="protein sequence ID" value="KUG16452.1"/>
    <property type="molecule type" value="Genomic_DNA"/>
</dbReference>
<organism evidence="1">
    <name type="scientific">hydrocarbon metagenome</name>
    <dbReference type="NCBI Taxonomy" id="938273"/>
    <lineage>
        <taxon>unclassified sequences</taxon>
        <taxon>metagenomes</taxon>
        <taxon>ecological metagenomes</taxon>
    </lineage>
</organism>